<dbReference type="AlphaFoldDB" id="A0A0E9UPE4"/>
<reference evidence="1" key="1">
    <citation type="submission" date="2014-11" db="EMBL/GenBank/DDBJ databases">
        <authorList>
            <person name="Amaro Gonzalez C."/>
        </authorList>
    </citation>
    <scope>NUCLEOTIDE SEQUENCE</scope>
</reference>
<reference evidence="1" key="2">
    <citation type="journal article" date="2015" name="Fish Shellfish Immunol.">
        <title>Early steps in the European eel (Anguilla anguilla)-Vibrio vulnificus interaction in the gills: Role of the RtxA13 toxin.</title>
        <authorList>
            <person name="Callol A."/>
            <person name="Pajuelo D."/>
            <person name="Ebbesson L."/>
            <person name="Teles M."/>
            <person name="MacKenzie S."/>
            <person name="Amaro C."/>
        </authorList>
    </citation>
    <scope>NUCLEOTIDE SEQUENCE</scope>
</reference>
<sequence length="33" mass="3830">MTPLSHKKCSLRAPQRLAVVFYKISCCVLHRSR</sequence>
<organism evidence="1">
    <name type="scientific">Anguilla anguilla</name>
    <name type="common">European freshwater eel</name>
    <name type="synonym">Muraena anguilla</name>
    <dbReference type="NCBI Taxonomy" id="7936"/>
    <lineage>
        <taxon>Eukaryota</taxon>
        <taxon>Metazoa</taxon>
        <taxon>Chordata</taxon>
        <taxon>Craniata</taxon>
        <taxon>Vertebrata</taxon>
        <taxon>Euteleostomi</taxon>
        <taxon>Actinopterygii</taxon>
        <taxon>Neopterygii</taxon>
        <taxon>Teleostei</taxon>
        <taxon>Anguilliformes</taxon>
        <taxon>Anguillidae</taxon>
        <taxon>Anguilla</taxon>
    </lineage>
</organism>
<accession>A0A0E9UPE4</accession>
<proteinExistence type="predicted"/>
<evidence type="ECO:0000313" key="1">
    <source>
        <dbReference type="EMBL" id="JAH66803.1"/>
    </source>
</evidence>
<protein>
    <submittedName>
        <fullName evidence="1">Uncharacterized protein</fullName>
    </submittedName>
</protein>
<dbReference type="EMBL" id="GBXM01041774">
    <property type="protein sequence ID" value="JAH66803.1"/>
    <property type="molecule type" value="Transcribed_RNA"/>
</dbReference>
<name>A0A0E9UPE4_ANGAN</name>